<accession>A0AA38UMM5</accession>
<gene>
    <name evidence="1" type="ORF">F5890DRAFT_1373407</name>
</gene>
<dbReference type="AlphaFoldDB" id="A0AA38UMM5"/>
<dbReference type="Proteomes" id="UP001163850">
    <property type="component" value="Unassembled WGS sequence"/>
</dbReference>
<sequence length="70" mass="8034">HFQIILSILSSPTFYNRWVKPPTVDTPVLDRIKYQPKWSPFFDSVLGAIDGTHINCIPSATDIHLARNRK</sequence>
<evidence type="ECO:0008006" key="3">
    <source>
        <dbReference type="Google" id="ProtNLM"/>
    </source>
</evidence>
<organism evidence="1 2">
    <name type="scientific">Lentinula detonsa</name>
    <dbReference type="NCBI Taxonomy" id="2804962"/>
    <lineage>
        <taxon>Eukaryota</taxon>
        <taxon>Fungi</taxon>
        <taxon>Dikarya</taxon>
        <taxon>Basidiomycota</taxon>
        <taxon>Agaricomycotina</taxon>
        <taxon>Agaricomycetes</taxon>
        <taxon>Agaricomycetidae</taxon>
        <taxon>Agaricales</taxon>
        <taxon>Marasmiineae</taxon>
        <taxon>Omphalotaceae</taxon>
        <taxon>Lentinula</taxon>
    </lineage>
</organism>
<dbReference type="EMBL" id="MU802645">
    <property type="protein sequence ID" value="KAJ3978866.1"/>
    <property type="molecule type" value="Genomic_DNA"/>
</dbReference>
<feature type="non-terminal residue" evidence="1">
    <location>
        <position position="1"/>
    </location>
</feature>
<proteinExistence type="predicted"/>
<evidence type="ECO:0000313" key="1">
    <source>
        <dbReference type="EMBL" id="KAJ3978866.1"/>
    </source>
</evidence>
<name>A0AA38UMM5_9AGAR</name>
<comment type="caution">
    <text evidence="1">The sequence shown here is derived from an EMBL/GenBank/DDBJ whole genome shotgun (WGS) entry which is preliminary data.</text>
</comment>
<evidence type="ECO:0000313" key="2">
    <source>
        <dbReference type="Proteomes" id="UP001163850"/>
    </source>
</evidence>
<reference evidence="1" key="1">
    <citation type="submission" date="2022-08" db="EMBL/GenBank/DDBJ databases">
        <authorList>
            <consortium name="DOE Joint Genome Institute"/>
            <person name="Min B."/>
            <person name="Riley R."/>
            <person name="Sierra-Patev S."/>
            <person name="Naranjo-Ortiz M."/>
            <person name="Looney B."/>
            <person name="Konkel Z."/>
            <person name="Slot J.C."/>
            <person name="Sakamoto Y."/>
            <person name="Steenwyk J.L."/>
            <person name="Rokas A."/>
            <person name="Carro J."/>
            <person name="Camarero S."/>
            <person name="Ferreira P."/>
            <person name="Molpeceres G."/>
            <person name="Ruiz-Duenas F.J."/>
            <person name="Serrano A."/>
            <person name="Henrissat B."/>
            <person name="Drula E."/>
            <person name="Hughes K.W."/>
            <person name="Mata J.L."/>
            <person name="Ishikawa N.K."/>
            <person name="Vargas-Isla R."/>
            <person name="Ushijima S."/>
            <person name="Smith C.A."/>
            <person name="Ahrendt S."/>
            <person name="Andreopoulos W."/>
            <person name="He G."/>
            <person name="Labutti K."/>
            <person name="Lipzen A."/>
            <person name="Ng V."/>
            <person name="Sandor L."/>
            <person name="Barry K."/>
            <person name="Martinez A.T."/>
            <person name="Xiao Y."/>
            <person name="Gibbons J.G."/>
            <person name="Terashima K."/>
            <person name="Hibbett D.S."/>
            <person name="Grigoriev I.V."/>
        </authorList>
    </citation>
    <scope>NUCLEOTIDE SEQUENCE</scope>
    <source>
        <strain evidence="1">TFB7829</strain>
    </source>
</reference>
<feature type="non-terminal residue" evidence="1">
    <location>
        <position position="70"/>
    </location>
</feature>
<protein>
    <recommendedName>
        <fullName evidence="3">DDE Tnp4 domain-containing protein</fullName>
    </recommendedName>
</protein>